<name>M8B5M2_AEGTA</name>
<evidence type="ECO:0000313" key="1">
    <source>
        <dbReference type="EnsemblPlants" id="EMT09256"/>
    </source>
</evidence>
<protein>
    <recommendedName>
        <fullName evidence="2">DUF4408 domain-containing protein</fullName>
    </recommendedName>
</protein>
<dbReference type="AlphaFoldDB" id="M8B5M2"/>
<organism evidence="1">
    <name type="scientific">Aegilops tauschii</name>
    <name type="common">Tausch's goatgrass</name>
    <name type="synonym">Aegilops squarrosa</name>
    <dbReference type="NCBI Taxonomy" id="37682"/>
    <lineage>
        <taxon>Eukaryota</taxon>
        <taxon>Viridiplantae</taxon>
        <taxon>Streptophyta</taxon>
        <taxon>Embryophyta</taxon>
        <taxon>Tracheophyta</taxon>
        <taxon>Spermatophyta</taxon>
        <taxon>Magnoliopsida</taxon>
        <taxon>Liliopsida</taxon>
        <taxon>Poales</taxon>
        <taxon>Poaceae</taxon>
        <taxon>BOP clade</taxon>
        <taxon>Pooideae</taxon>
        <taxon>Triticodae</taxon>
        <taxon>Triticeae</taxon>
        <taxon>Triticinae</taxon>
        <taxon>Aegilops</taxon>
    </lineage>
</organism>
<dbReference type="PANTHER" id="PTHR36887">
    <property type="entry name" value="OS01G0532300 PROTEIN"/>
    <property type="match status" value="1"/>
</dbReference>
<dbReference type="EnsemblPlants" id="EMT09256">
    <property type="protein sequence ID" value="EMT09256"/>
    <property type="gene ID" value="F775_18471"/>
</dbReference>
<dbReference type="PANTHER" id="PTHR36887:SF2">
    <property type="entry name" value="DUF4408 DOMAIN-CONTAINING PROTEIN"/>
    <property type="match status" value="1"/>
</dbReference>
<evidence type="ECO:0008006" key="2">
    <source>
        <dbReference type="Google" id="ProtNLM"/>
    </source>
</evidence>
<proteinExistence type="predicted"/>
<reference evidence="1" key="1">
    <citation type="submission" date="2015-06" db="UniProtKB">
        <authorList>
            <consortium name="EnsemblPlants"/>
        </authorList>
    </citation>
    <scope>IDENTIFICATION</scope>
</reference>
<sequence length="367" mass="39419">MAVKLTLPPAELLSQVAKLGSLLVLLLLALLLPAFLRVAYGYLLFNGIVLALGIQAFVGSGGASIADDEDRHGSSCTGEAVAPVGIAASPFQRAGSVQPDDRDRVVLVPAFVASNIIELKTKTKEVVLKVLKKCPSTAGIFFLSALNGSQAGGEETKHSRSPGDVHGATAEVHRQAGQGGVVGRVTEKDSDVDKYPAKRGHVSIRSVVRASFFSQTGRRGRGRALQASKLLSCTHLDTRAHSNSLSRPHHFSPEEVSAASVPHSHGRTAVADYDRVVVPAFVASNIIELKIKSKEVVLKVLKKCPSTASIFFLSALNGCQAGGEEKGRKEEQDDFEVDDVTMSRQELFANTERFIGNFRKELRMQRQ</sequence>
<accession>M8B5M2</accession>